<reference evidence="1" key="1">
    <citation type="submission" date="2023-10" db="EMBL/GenBank/DDBJ databases">
        <title>Genome assemblies of two species of porcelain crab, Petrolisthes cinctipes and Petrolisthes manimaculis (Anomura: Porcellanidae).</title>
        <authorList>
            <person name="Angst P."/>
        </authorList>
    </citation>
    <scope>NUCLEOTIDE SEQUENCE</scope>
    <source>
        <strain evidence="1">PB745_01</strain>
        <tissue evidence="1">Gill</tissue>
    </source>
</reference>
<organism evidence="1 2">
    <name type="scientific">Petrolisthes cinctipes</name>
    <name type="common">Flat porcelain crab</name>
    <dbReference type="NCBI Taxonomy" id="88211"/>
    <lineage>
        <taxon>Eukaryota</taxon>
        <taxon>Metazoa</taxon>
        <taxon>Ecdysozoa</taxon>
        <taxon>Arthropoda</taxon>
        <taxon>Crustacea</taxon>
        <taxon>Multicrustacea</taxon>
        <taxon>Malacostraca</taxon>
        <taxon>Eumalacostraca</taxon>
        <taxon>Eucarida</taxon>
        <taxon>Decapoda</taxon>
        <taxon>Pleocyemata</taxon>
        <taxon>Anomura</taxon>
        <taxon>Galatheoidea</taxon>
        <taxon>Porcellanidae</taxon>
        <taxon>Petrolisthes</taxon>
    </lineage>
</organism>
<sequence length="104" mass="11599">MLPSKDAPRTVVCLFAQRKSSTPSPRWSSAPTGTPRRLDLWLVRCRHSPSRLSGPLGVGVTKTKREKVYPQPRSSSLGLAYIDVISHAHGLVYEQERGVTVFER</sequence>
<evidence type="ECO:0000313" key="1">
    <source>
        <dbReference type="EMBL" id="KAK3873756.1"/>
    </source>
</evidence>
<evidence type="ECO:0000313" key="2">
    <source>
        <dbReference type="Proteomes" id="UP001286313"/>
    </source>
</evidence>
<gene>
    <name evidence="1" type="ORF">Pcinc_021263</name>
</gene>
<keyword evidence="2" id="KW-1185">Reference proteome</keyword>
<proteinExistence type="predicted"/>
<dbReference type="AlphaFoldDB" id="A0AAE1KFB7"/>
<dbReference type="Proteomes" id="UP001286313">
    <property type="component" value="Unassembled WGS sequence"/>
</dbReference>
<protein>
    <submittedName>
        <fullName evidence="1">Uncharacterized protein</fullName>
    </submittedName>
</protein>
<name>A0AAE1KFB7_PETCI</name>
<comment type="caution">
    <text evidence="1">The sequence shown here is derived from an EMBL/GenBank/DDBJ whole genome shotgun (WGS) entry which is preliminary data.</text>
</comment>
<dbReference type="EMBL" id="JAWQEG010002185">
    <property type="protein sequence ID" value="KAK3873756.1"/>
    <property type="molecule type" value="Genomic_DNA"/>
</dbReference>
<accession>A0AAE1KFB7</accession>